<dbReference type="GO" id="GO:0003677">
    <property type="term" value="F:DNA binding"/>
    <property type="evidence" value="ECO:0007669"/>
    <property type="project" value="InterPro"/>
</dbReference>
<protein>
    <submittedName>
        <fullName evidence="2">Uncharacterized protein</fullName>
    </submittedName>
</protein>
<evidence type="ECO:0000313" key="3">
    <source>
        <dbReference type="Proteomes" id="UP000522333"/>
    </source>
</evidence>
<dbReference type="AlphaFoldDB" id="A0A848CBH0"/>
<evidence type="ECO:0000256" key="1">
    <source>
        <dbReference type="SAM" id="MobiDB-lite"/>
    </source>
</evidence>
<feature type="region of interest" description="Disordered" evidence="1">
    <location>
        <begin position="125"/>
        <end position="145"/>
    </location>
</feature>
<sequence>MAAYANRSVRENREVNMEGKAADTGDRGYDFNDAFNRLCEVLGAGRQVSVGKILGVSQPSICYATKRRCIPTTWLLQLATWGINPEWVLRGAPNKPYLKATDEAPATGPAAETAGVMAGMRNRDGDTVAPAEGMTQEDPESAGYQPLGGIVNVQITNENGMIIGEAQQRFESI</sequence>
<dbReference type="Gene3D" id="1.10.260.40">
    <property type="entry name" value="lambda repressor-like DNA-binding domains"/>
    <property type="match status" value="1"/>
</dbReference>
<accession>A0A848CBH0</accession>
<dbReference type="RefSeq" id="WP_168935919.1">
    <property type="nucleotide sequence ID" value="NZ_JABAFY010000031.1"/>
</dbReference>
<proteinExistence type="predicted"/>
<organism evidence="2 3">
    <name type="scientific">Desulfovibrio piger</name>
    <dbReference type="NCBI Taxonomy" id="901"/>
    <lineage>
        <taxon>Bacteria</taxon>
        <taxon>Pseudomonadati</taxon>
        <taxon>Thermodesulfobacteriota</taxon>
        <taxon>Desulfovibrionia</taxon>
        <taxon>Desulfovibrionales</taxon>
        <taxon>Desulfovibrionaceae</taxon>
        <taxon>Desulfovibrio</taxon>
    </lineage>
</organism>
<reference evidence="2 3" key="1">
    <citation type="submission" date="2020-04" db="EMBL/GenBank/DDBJ databases">
        <authorList>
            <person name="Hitch T.C.A."/>
            <person name="Wylensek D."/>
            <person name="Clavel T."/>
        </authorList>
    </citation>
    <scope>NUCLEOTIDE SEQUENCE [LARGE SCALE GENOMIC DNA]</scope>
    <source>
        <strain evidence="2 3">PG-251-APC-1</strain>
    </source>
</reference>
<dbReference type="InterPro" id="IPR010982">
    <property type="entry name" value="Lambda_DNA-bd_dom_sf"/>
</dbReference>
<dbReference type="EMBL" id="JABAFY010000031">
    <property type="protein sequence ID" value="NME52582.1"/>
    <property type="molecule type" value="Genomic_DNA"/>
</dbReference>
<dbReference type="Proteomes" id="UP000522333">
    <property type="component" value="Unassembled WGS sequence"/>
</dbReference>
<name>A0A848CBH0_9BACT</name>
<gene>
    <name evidence="2" type="ORF">HF854_08630</name>
</gene>
<evidence type="ECO:0000313" key="2">
    <source>
        <dbReference type="EMBL" id="NME52582.1"/>
    </source>
</evidence>
<comment type="caution">
    <text evidence="2">The sequence shown here is derived from an EMBL/GenBank/DDBJ whole genome shotgun (WGS) entry which is preliminary data.</text>
</comment>